<dbReference type="PROSITE" id="PS50026">
    <property type="entry name" value="EGF_3"/>
    <property type="match status" value="3"/>
</dbReference>
<comment type="caution">
    <text evidence="6">Lacks conserved residue(s) required for the propagation of feature annotation.</text>
</comment>
<evidence type="ECO:0000259" key="8">
    <source>
        <dbReference type="PROSITE" id="PS50026"/>
    </source>
</evidence>
<dbReference type="PRINTS" id="PR00010">
    <property type="entry name" value="EGFBLOOD"/>
</dbReference>
<dbReference type="InterPro" id="IPR051495">
    <property type="entry name" value="Epithelial_Barrier/Signaling"/>
</dbReference>
<dbReference type="PANTHER" id="PTHR13802:SF59">
    <property type="entry name" value="SUSHI DOMAIN-CONTAINING PROTEIN 2"/>
    <property type="match status" value="1"/>
</dbReference>
<dbReference type="Pfam" id="PF06119">
    <property type="entry name" value="NIDO"/>
    <property type="match status" value="1"/>
</dbReference>
<organism evidence="10 11">
    <name type="scientific">Mytilus edulis</name>
    <name type="common">Blue mussel</name>
    <dbReference type="NCBI Taxonomy" id="6550"/>
    <lineage>
        <taxon>Eukaryota</taxon>
        <taxon>Metazoa</taxon>
        <taxon>Spiralia</taxon>
        <taxon>Lophotrochozoa</taxon>
        <taxon>Mollusca</taxon>
        <taxon>Bivalvia</taxon>
        <taxon>Autobranchia</taxon>
        <taxon>Pteriomorphia</taxon>
        <taxon>Mytilida</taxon>
        <taxon>Mytiloidea</taxon>
        <taxon>Mytilidae</taxon>
        <taxon>Mytilinae</taxon>
        <taxon>Mytilus</taxon>
    </lineage>
</organism>
<feature type="chain" id="PRO_5035813074" description="Sushi, nidogen and EGF-like domain-containing protein 1" evidence="7">
    <location>
        <begin position="18"/>
        <end position="382"/>
    </location>
</feature>
<dbReference type="Gene3D" id="2.10.25.10">
    <property type="entry name" value="Laminin"/>
    <property type="match status" value="3"/>
</dbReference>
<dbReference type="FunFam" id="2.10.25.10:FF:000004">
    <property type="entry name" value="Neurogenic locus notch 1"/>
    <property type="match status" value="1"/>
</dbReference>
<feature type="domain" description="EGF-like" evidence="8">
    <location>
        <begin position="298"/>
        <end position="334"/>
    </location>
</feature>
<name>A0A8S3Q4Z7_MYTED</name>
<gene>
    <name evidence="10" type="ORF">MEDL_5598</name>
</gene>
<feature type="signal peptide" evidence="7">
    <location>
        <begin position="1"/>
        <end position="17"/>
    </location>
</feature>
<evidence type="ECO:0000259" key="9">
    <source>
        <dbReference type="PROSITE" id="PS51220"/>
    </source>
</evidence>
<protein>
    <recommendedName>
        <fullName evidence="12">Sushi, nidogen and EGF-like domain-containing protein 1</fullName>
    </recommendedName>
</protein>
<proteinExistence type="predicted"/>
<dbReference type="AlphaFoldDB" id="A0A8S3Q4Z7"/>
<evidence type="ECO:0000256" key="7">
    <source>
        <dbReference type="SAM" id="SignalP"/>
    </source>
</evidence>
<dbReference type="CDD" id="cd00054">
    <property type="entry name" value="EGF_CA"/>
    <property type="match status" value="3"/>
</dbReference>
<comment type="caution">
    <text evidence="10">The sequence shown here is derived from an EMBL/GenBank/DDBJ whole genome shotgun (WGS) entry which is preliminary data.</text>
</comment>
<reference evidence="10" key="1">
    <citation type="submission" date="2021-03" db="EMBL/GenBank/DDBJ databases">
        <authorList>
            <person name="Bekaert M."/>
        </authorList>
    </citation>
    <scope>NUCLEOTIDE SEQUENCE</scope>
</reference>
<evidence type="ECO:0000256" key="1">
    <source>
        <dbReference type="ARBA" id="ARBA00022536"/>
    </source>
</evidence>
<evidence type="ECO:0000256" key="6">
    <source>
        <dbReference type="PROSITE-ProRule" id="PRU00076"/>
    </source>
</evidence>
<evidence type="ECO:0000256" key="2">
    <source>
        <dbReference type="ARBA" id="ARBA00022729"/>
    </source>
</evidence>
<accession>A0A8S3Q4Z7</accession>
<dbReference type="GO" id="GO:0005509">
    <property type="term" value="F:calcium ion binding"/>
    <property type="evidence" value="ECO:0007669"/>
    <property type="project" value="InterPro"/>
</dbReference>
<feature type="domain" description="NIDO" evidence="9">
    <location>
        <begin position="95"/>
        <end position="251"/>
    </location>
</feature>
<keyword evidence="11" id="KW-1185">Reference proteome</keyword>
<sequence length="382" mass="42589">MKVLAIVSLIVFDFAVGIPLHMFYPYGPANGDSRLPTVDDGSSSEIYISTPFNFFGNRHRSLFVNTNGDITFLSPLITYSPEAFPYQQNTQIIAPYWGDVDTRNGGDIWFRETHDLGLLRRASTEIQAVFPEQLEFNATWIFIATWSNVAFYGADRHGRYRRCTFQCVLVTDGIHSFVMFNYYKMQWTTGTATSGDSSTGLGGIPAQVGFDAGDGQHYYAVQGSRTSDIINVPWKSNIATAGKFIFRVDMITVEQATLINECDNEICQNEGTCEDLDGLNRWRCNCIPGFTSKHCETDINECASTPCQHSGKCLDLLNAYRCHCRDGFTGNSCQTNIDECQSNPCYNNATCIDKISGWDCACLPGYTGNRCQTDIDECQSSP</sequence>
<dbReference type="InterPro" id="IPR000742">
    <property type="entry name" value="EGF"/>
</dbReference>
<dbReference type="OrthoDB" id="6236007at2759"/>
<dbReference type="PROSITE" id="PS01186">
    <property type="entry name" value="EGF_2"/>
    <property type="match status" value="3"/>
</dbReference>
<keyword evidence="2 7" id="KW-0732">Signal</keyword>
<dbReference type="Pfam" id="PF00008">
    <property type="entry name" value="EGF"/>
    <property type="match status" value="2"/>
</dbReference>
<evidence type="ECO:0000256" key="5">
    <source>
        <dbReference type="ARBA" id="ARBA00023180"/>
    </source>
</evidence>
<keyword evidence="1 6" id="KW-0245">EGF-like domain</keyword>
<evidence type="ECO:0000256" key="4">
    <source>
        <dbReference type="ARBA" id="ARBA00023157"/>
    </source>
</evidence>
<dbReference type="GO" id="GO:0007160">
    <property type="term" value="P:cell-matrix adhesion"/>
    <property type="evidence" value="ECO:0007669"/>
    <property type="project" value="InterPro"/>
</dbReference>
<dbReference type="PROSITE" id="PS00010">
    <property type="entry name" value="ASX_HYDROXYL"/>
    <property type="match status" value="1"/>
</dbReference>
<evidence type="ECO:0008006" key="12">
    <source>
        <dbReference type="Google" id="ProtNLM"/>
    </source>
</evidence>
<feature type="domain" description="EGF-like" evidence="8">
    <location>
        <begin position="258"/>
        <end position="296"/>
    </location>
</feature>
<dbReference type="InterPro" id="IPR003886">
    <property type="entry name" value="NIDO_dom"/>
</dbReference>
<evidence type="ECO:0000313" key="10">
    <source>
        <dbReference type="EMBL" id="CAG2190303.1"/>
    </source>
</evidence>
<evidence type="ECO:0000256" key="3">
    <source>
        <dbReference type="ARBA" id="ARBA00022737"/>
    </source>
</evidence>
<feature type="disulfide bond" evidence="6">
    <location>
        <begin position="324"/>
        <end position="333"/>
    </location>
</feature>
<dbReference type="InterPro" id="IPR000152">
    <property type="entry name" value="EGF-type_Asp/Asn_hydroxyl_site"/>
</dbReference>
<dbReference type="SUPFAM" id="SSF57196">
    <property type="entry name" value="EGF/Laminin"/>
    <property type="match status" value="3"/>
</dbReference>
<feature type="disulfide bond" evidence="6">
    <location>
        <begin position="267"/>
        <end position="284"/>
    </location>
</feature>
<dbReference type="InterPro" id="IPR001881">
    <property type="entry name" value="EGF-like_Ca-bd_dom"/>
</dbReference>
<dbReference type="SMART" id="SM00539">
    <property type="entry name" value="NIDO"/>
    <property type="match status" value="1"/>
</dbReference>
<dbReference type="PANTHER" id="PTHR13802">
    <property type="entry name" value="MUCIN 4-RELATED"/>
    <property type="match status" value="1"/>
</dbReference>
<dbReference type="FunFam" id="2.10.25.10:FF:000472">
    <property type="entry name" value="Uncharacterized protein, isoform A"/>
    <property type="match status" value="1"/>
</dbReference>
<keyword evidence="5" id="KW-0325">Glycoprotein</keyword>
<feature type="disulfide bond" evidence="6">
    <location>
        <begin position="286"/>
        <end position="295"/>
    </location>
</feature>
<feature type="disulfide bond" evidence="6">
    <location>
        <begin position="362"/>
        <end position="371"/>
    </location>
</feature>
<keyword evidence="3" id="KW-0677">Repeat</keyword>
<dbReference type="SMART" id="SM00181">
    <property type="entry name" value="EGF"/>
    <property type="match status" value="3"/>
</dbReference>
<dbReference type="EMBL" id="CAJPWZ010000321">
    <property type="protein sequence ID" value="CAG2190303.1"/>
    <property type="molecule type" value="Genomic_DNA"/>
</dbReference>
<feature type="domain" description="EGF-like" evidence="8">
    <location>
        <begin position="336"/>
        <end position="372"/>
    </location>
</feature>
<dbReference type="PROSITE" id="PS51220">
    <property type="entry name" value="NIDO"/>
    <property type="match status" value="1"/>
</dbReference>
<dbReference type="Proteomes" id="UP000683360">
    <property type="component" value="Unassembled WGS sequence"/>
</dbReference>
<evidence type="ECO:0000313" key="11">
    <source>
        <dbReference type="Proteomes" id="UP000683360"/>
    </source>
</evidence>
<dbReference type="PROSITE" id="PS00022">
    <property type="entry name" value="EGF_1"/>
    <property type="match status" value="2"/>
</dbReference>
<dbReference type="SMART" id="SM00179">
    <property type="entry name" value="EGF_CA"/>
    <property type="match status" value="3"/>
</dbReference>
<keyword evidence="4 6" id="KW-1015">Disulfide bond</keyword>